<evidence type="ECO:0000313" key="12">
    <source>
        <dbReference type="Proteomes" id="UP000051442"/>
    </source>
</evidence>
<dbReference type="OrthoDB" id="9781491at2"/>
<dbReference type="PANTHER" id="PTHR43463">
    <property type="entry name" value="NICOTINATE-NUCLEOTIDE--DIMETHYLBENZIMIDAZOLE PHOSPHORIBOSYLTRANSFERASE"/>
    <property type="match status" value="1"/>
</dbReference>
<dbReference type="AlphaFoldDB" id="A0A0R2ENG2"/>
<evidence type="ECO:0000256" key="5">
    <source>
        <dbReference type="ARBA" id="ARBA00015486"/>
    </source>
</evidence>
<evidence type="ECO:0000256" key="1">
    <source>
        <dbReference type="ARBA" id="ARBA00002197"/>
    </source>
</evidence>
<dbReference type="UniPathway" id="UPA00061">
    <property type="reaction ID" value="UER00516"/>
</dbReference>
<dbReference type="FunFam" id="3.40.50.10210:FF:000001">
    <property type="entry name" value="Nicotinate-nucleotide--dimethylbenzimidazole phosphoribosyltransferase"/>
    <property type="match status" value="1"/>
</dbReference>
<dbReference type="NCBIfam" id="TIGR03160">
    <property type="entry name" value="cobT_DBIPRT"/>
    <property type="match status" value="1"/>
</dbReference>
<dbReference type="SUPFAM" id="SSF52733">
    <property type="entry name" value="Nicotinate mononucleotide:5,6-dimethylbenzimidazole phosphoribosyltransferase (CobT)"/>
    <property type="match status" value="1"/>
</dbReference>
<gene>
    <name evidence="11" type="ORF">FD14_GL002465</name>
</gene>
<keyword evidence="7 11" id="KW-0328">Glycosyltransferase</keyword>
<dbReference type="Gene3D" id="3.40.50.10210">
    <property type="match status" value="1"/>
</dbReference>
<keyword evidence="6" id="KW-0169">Cobalamin biosynthesis</keyword>
<sequence>MFNPRPQDAPIDTQAQAQMKTKLDQLAKPVGGLGQLETLAIKLAGIEGTADLQTAKRCCLVFAGDHGVEKAGVSSTPRKVTWVQSLNTLAGHTTVASLAKANRCQVKVVDVGVDHDLSGTGVIDKKVNWGTQNMVTSPAMTRDEALQALQAGYDVALDSIREGNQLLLVGELGIGNTTPAAAMISVLLQIPAATVVGRGSVISDQRLIHKTRVVEDAIINWQPDPTDPIDVLSKVGGFEIGAKAGAMLCAAEHGVPLILDGFLSYAGAVLTEKLVPGTTQHLIASHFSRETGSKLALDWLGLTPLLDLQMAVGEGSGAVLLLGLIDSLQSVLANMNTLDDIAVQFKD</sequence>
<organism evidence="11 12">
    <name type="scientific">Secundilactobacillus similis DSM 23365 = JCM 2765</name>
    <dbReference type="NCBI Taxonomy" id="1423804"/>
    <lineage>
        <taxon>Bacteria</taxon>
        <taxon>Bacillati</taxon>
        <taxon>Bacillota</taxon>
        <taxon>Bacilli</taxon>
        <taxon>Lactobacillales</taxon>
        <taxon>Lactobacillaceae</taxon>
        <taxon>Secundilactobacillus</taxon>
    </lineage>
</organism>
<comment type="function">
    <text evidence="1">Catalyzes the synthesis of alpha-ribazole-5'-phosphate from nicotinate mononucleotide (NAMN) and 5,6-dimethylbenzimidazole (DMB).</text>
</comment>
<dbReference type="Gene3D" id="1.10.1610.10">
    <property type="match status" value="1"/>
</dbReference>
<protein>
    <recommendedName>
        <fullName evidence="5 10">Nicotinate-nucleotide--dimethylbenzimidazole phosphoribosyltransferase</fullName>
        <ecNumber evidence="4 10">2.4.2.21</ecNumber>
    </recommendedName>
</protein>
<dbReference type="CDD" id="cd02439">
    <property type="entry name" value="DMB-PRT_CobT"/>
    <property type="match status" value="1"/>
</dbReference>
<evidence type="ECO:0000313" key="11">
    <source>
        <dbReference type="EMBL" id="KRN17929.1"/>
    </source>
</evidence>
<dbReference type="InterPro" id="IPR036087">
    <property type="entry name" value="Nict_dMeBzImd_PRibTrfase_sf"/>
</dbReference>
<dbReference type="EMBL" id="AYZM01000170">
    <property type="protein sequence ID" value="KRN17929.1"/>
    <property type="molecule type" value="Genomic_DNA"/>
</dbReference>
<evidence type="ECO:0000256" key="2">
    <source>
        <dbReference type="ARBA" id="ARBA00005049"/>
    </source>
</evidence>
<dbReference type="Proteomes" id="UP000051442">
    <property type="component" value="Unassembled WGS sequence"/>
</dbReference>
<proteinExistence type="inferred from homology"/>
<dbReference type="STRING" id="1423804.FD14_GL002465"/>
<evidence type="ECO:0000256" key="9">
    <source>
        <dbReference type="ARBA" id="ARBA00047340"/>
    </source>
</evidence>
<dbReference type="PATRIC" id="fig|1423804.4.peg.2666"/>
<dbReference type="PANTHER" id="PTHR43463:SF1">
    <property type="entry name" value="NICOTINATE-NUCLEOTIDE--DIMETHYLBENZIMIDAZOLE PHOSPHORIBOSYLTRANSFERASE"/>
    <property type="match status" value="1"/>
</dbReference>
<dbReference type="RefSeq" id="WP_057152341.1">
    <property type="nucleotide sequence ID" value="NZ_AYZM01000170.1"/>
</dbReference>
<dbReference type="InterPro" id="IPR017846">
    <property type="entry name" value="Nict_dMeBzImd_PRibTrfase_bact"/>
</dbReference>
<keyword evidence="8 11" id="KW-0808">Transferase</keyword>
<evidence type="ECO:0000256" key="10">
    <source>
        <dbReference type="NCBIfam" id="TIGR03160"/>
    </source>
</evidence>
<dbReference type="EC" id="2.4.2.21" evidence="4 10"/>
<evidence type="ECO:0000256" key="8">
    <source>
        <dbReference type="ARBA" id="ARBA00022679"/>
    </source>
</evidence>
<dbReference type="Pfam" id="PF02277">
    <property type="entry name" value="DBI_PRT"/>
    <property type="match status" value="1"/>
</dbReference>
<dbReference type="InterPro" id="IPR003200">
    <property type="entry name" value="Nict_dMeBzImd_PRibTrfase"/>
</dbReference>
<comment type="similarity">
    <text evidence="3">Belongs to the CobT family.</text>
</comment>
<accession>A0A0R2ENG2</accession>
<comment type="pathway">
    <text evidence="2">Nucleoside biosynthesis; alpha-ribazole biosynthesis; alpha-ribazole from 5,6-dimethylbenzimidazole: step 1/2.</text>
</comment>
<comment type="caution">
    <text evidence="11">The sequence shown here is derived from an EMBL/GenBank/DDBJ whole genome shotgun (WGS) entry which is preliminary data.</text>
</comment>
<dbReference type="GO" id="GO:0008939">
    <property type="term" value="F:nicotinate-nucleotide-dimethylbenzimidazole phosphoribosyltransferase activity"/>
    <property type="evidence" value="ECO:0007669"/>
    <property type="project" value="UniProtKB-UniRule"/>
</dbReference>
<name>A0A0R2ENG2_9LACO</name>
<dbReference type="InterPro" id="IPR023195">
    <property type="entry name" value="Nict_dMeBzImd_PRibTrfase_N"/>
</dbReference>
<keyword evidence="12" id="KW-1185">Reference proteome</keyword>
<dbReference type="GO" id="GO:0009236">
    <property type="term" value="P:cobalamin biosynthetic process"/>
    <property type="evidence" value="ECO:0007669"/>
    <property type="project" value="UniProtKB-UniRule"/>
</dbReference>
<evidence type="ECO:0000256" key="6">
    <source>
        <dbReference type="ARBA" id="ARBA00022573"/>
    </source>
</evidence>
<reference evidence="11 12" key="1">
    <citation type="journal article" date="2015" name="Genome Announc.">
        <title>Expanding the biotechnology potential of lactobacilli through comparative genomics of 213 strains and associated genera.</title>
        <authorList>
            <person name="Sun Z."/>
            <person name="Harris H.M."/>
            <person name="McCann A."/>
            <person name="Guo C."/>
            <person name="Argimon S."/>
            <person name="Zhang W."/>
            <person name="Yang X."/>
            <person name="Jeffery I.B."/>
            <person name="Cooney J.C."/>
            <person name="Kagawa T.F."/>
            <person name="Liu W."/>
            <person name="Song Y."/>
            <person name="Salvetti E."/>
            <person name="Wrobel A."/>
            <person name="Rasinkangas P."/>
            <person name="Parkhill J."/>
            <person name="Rea M.C."/>
            <person name="O'Sullivan O."/>
            <person name="Ritari J."/>
            <person name="Douillard F.P."/>
            <person name="Paul Ross R."/>
            <person name="Yang R."/>
            <person name="Briner A.E."/>
            <person name="Felis G.E."/>
            <person name="de Vos W.M."/>
            <person name="Barrangou R."/>
            <person name="Klaenhammer T.R."/>
            <person name="Caufield P.W."/>
            <person name="Cui Y."/>
            <person name="Zhang H."/>
            <person name="O'Toole P.W."/>
        </authorList>
    </citation>
    <scope>NUCLEOTIDE SEQUENCE [LARGE SCALE GENOMIC DNA]</scope>
    <source>
        <strain evidence="11 12">DSM 23365</strain>
    </source>
</reference>
<evidence type="ECO:0000256" key="7">
    <source>
        <dbReference type="ARBA" id="ARBA00022676"/>
    </source>
</evidence>
<dbReference type="NCBIfam" id="NF000996">
    <property type="entry name" value="PRK00105.1"/>
    <property type="match status" value="1"/>
</dbReference>
<evidence type="ECO:0000256" key="4">
    <source>
        <dbReference type="ARBA" id="ARBA00011991"/>
    </source>
</evidence>
<comment type="catalytic activity">
    <reaction evidence="9">
        <text>5,6-dimethylbenzimidazole + nicotinate beta-D-ribonucleotide = alpha-ribazole 5'-phosphate + nicotinate + H(+)</text>
        <dbReference type="Rhea" id="RHEA:11196"/>
        <dbReference type="ChEBI" id="CHEBI:15378"/>
        <dbReference type="ChEBI" id="CHEBI:15890"/>
        <dbReference type="ChEBI" id="CHEBI:32544"/>
        <dbReference type="ChEBI" id="CHEBI:57502"/>
        <dbReference type="ChEBI" id="CHEBI:57918"/>
        <dbReference type="EC" id="2.4.2.21"/>
    </reaction>
</comment>
<evidence type="ECO:0000256" key="3">
    <source>
        <dbReference type="ARBA" id="ARBA00007110"/>
    </source>
</evidence>